<reference evidence="2" key="1">
    <citation type="submission" date="2015-04" db="UniProtKB">
        <authorList>
            <consortium name="EnsemblPlants"/>
        </authorList>
    </citation>
    <scope>IDENTIFICATION</scope>
</reference>
<feature type="region of interest" description="Disordered" evidence="1">
    <location>
        <begin position="1"/>
        <end position="47"/>
    </location>
</feature>
<dbReference type="AlphaFoldDB" id="A0A0E0MAL7"/>
<feature type="compositionally biased region" description="Low complexity" evidence="1">
    <location>
        <begin position="1"/>
        <end position="16"/>
    </location>
</feature>
<dbReference type="Proteomes" id="UP000026962">
    <property type="component" value="Chromosome 10"/>
</dbReference>
<keyword evidence="3" id="KW-1185">Reference proteome</keyword>
<dbReference type="Gramene" id="OPUNC10G16570.1">
    <property type="protein sequence ID" value="OPUNC10G16570.1"/>
    <property type="gene ID" value="OPUNC10G16570"/>
</dbReference>
<protein>
    <submittedName>
        <fullName evidence="2">Uncharacterized protein</fullName>
    </submittedName>
</protein>
<reference evidence="2" key="2">
    <citation type="submission" date="2018-05" db="EMBL/GenBank/DDBJ databases">
        <title>OpunRS2 (Oryza punctata Reference Sequence Version 2).</title>
        <authorList>
            <person name="Zhang J."/>
            <person name="Kudrna D."/>
            <person name="Lee S."/>
            <person name="Talag J."/>
            <person name="Welchert J."/>
            <person name="Wing R.A."/>
        </authorList>
    </citation>
    <scope>NUCLEOTIDE SEQUENCE [LARGE SCALE GENOMIC DNA]</scope>
</reference>
<feature type="compositionally biased region" description="Basic residues" evidence="1">
    <location>
        <begin position="25"/>
        <end position="38"/>
    </location>
</feature>
<name>A0A0E0MAL7_ORYPU</name>
<sequence length="71" mass="7457">MGTAAAATATASASTTLSPPNPSGLRRRRGFVSRRRINRDRLPPLRPRGAIGFAASAPTIARVAHLVPLAR</sequence>
<proteinExistence type="predicted"/>
<dbReference type="EnsemblPlants" id="OPUNC10G16570.2">
    <property type="protein sequence ID" value="OPUNC10G16570.2"/>
    <property type="gene ID" value="OPUNC10G16570"/>
</dbReference>
<evidence type="ECO:0000256" key="1">
    <source>
        <dbReference type="SAM" id="MobiDB-lite"/>
    </source>
</evidence>
<dbReference type="HOGENOM" id="CLU_2744361_0_0_1"/>
<accession>A0A0E0MAL7</accession>
<dbReference type="EnsemblPlants" id="OPUNC10G16570.1">
    <property type="protein sequence ID" value="OPUNC10G16570.1"/>
    <property type="gene ID" value="OPUNC10G16570"/>
</dbReference>
<evidence type="ECO:0000313" key="2">
    <source>
        <dbReference type="EnsemblPlants" id="OPUNC10G16570.1"/>
    </source>
</evidence>
<dbReference type="Gramene" id="OPUNC10G16570.2">
    <property type="protein sequence ID" value="OPUNC10G16570.2"/>
    <property type="gene ID" value="OPUNC10G16570"/>
</dbReference>
<organism evidence="2">
    <name type="scientific">Oryza punctata</name>
    <name type="common">Red rice</name>
    <dbReference type="NCBI Taxonomy" id="4537"/>
    <lineage>
        <taxon>Eukaryota</taxon>
        <taxon>Viridiplantae</taxon>
        <taxon>Streptophyta</taxon>
        <taxon>Embryophyta</taxon>
        <taxon>Tracheophyta</taxon>
        <taxon>Spermatophyta</taxon>
        <taxon>Magnoliopsida</taxon>
        <taxon>Liliopsida</taxon>
        <taxon>Poales</taxon>
        <taxon>Poaceae</taxon>
        <taxon>BOP clade</taxon>
        <taxon>Oryzoideae</taxon>
        <taxon>Oryzeae</taxon>
        <taxon>Oryzinae</taxon>
        <taxon>Oryza</taxon>
    </lineage>
</organism>
<evidence type="ECO:0000313" key="3">
    <source>
        <dbReference type="Proteomes" id="UP000026962"/>
    </source>
</evidence>